<protein>
    <submittedName>
        <fullName evidence="2">Ribosomal protein S18 acetylase RimI-like enzyme</fullName>
    </submittedName>
</protein>
<evidence type="ECO:0000313" key="2">
    <source>
        <dbReference type="EMBL" id="TDR87063.1"/>
    </source>
</evidence>
<dbReference type="AlphaFoldDB" id="A0A4R7BPJ0"/>
<dbReference type="RefSeq" id="WP_133773656.1">
    <property type="nucleotide sequence ID" value="NZ_SNZR01000016.1"/>
</dbReference>
<accession>A0A4R7BPJ0</accession>
<keyword evidence="2" id="KW-0687">Ribonucleoprotein</keyword>
<dbReference type="OrthoDB" id="9799154at2"/>
<dbReference type="EMBL" id="SNZR01000016">
    <property type="protein sequence ID" value="TDR87063.1"/>
    <property type="molecule type" value="Genomic_DNA"/>
</dbReference>
<dbReference type="Pfam" id="PF00583">
    <property type="entry name" value="Acetyltransf_1"/>
    <property type="match status" value="1"/>
</dbReference>
<name>A0A4R7BPJ0_9HYPH</name>
<dbReference type="GO" id="GO:0016747">
    <property type="term" value="F:acyltransferase activity, transferring groups other than amino-acyl groups"/>
    <property type="evidence" value="ECO:0007669"/>
    <property type="project" value="InterPro"/>
</dbReference>
<dbReference type="SUPFAM" id="SSF55729">
    <property type="entry name" value="Acyl-CoA N-acyltransferases (Nat)"/>
    <property type="match status" value="1"/>
</dbReference>
<evidence type="ECO:0000313" key="3">
    <source>
        <dbReference type="Proteomes" id="UP000295122"/>
    </source>
</evidence>
<gene>
    <name evidence="2" type="ORF">EV668_4141</name>
</gene>
<sequence>MTRGLEGVRLREAEPADWEAIAALQVASWRFAYRGILTDAYLDDELEAERTALWRRRFAGSVDPNQITVLAEGADSRPGAEPLAFCCILAGSDPRWGSLVDNLHVHPDALRLRLGRRVFREAARLLVGGAHEATPLHLTVLEENERAKAAYERWQGRLVEHPTKRQPDGRVYQLRRYAWDGPAALIARLDGLG</sequence>
<dbReference type="Gene3D" id="3.40.630.30">
    <property type="match status" value="1"/>
</dbReference>
<keyword evidence="3" id="KW-1185">Reference proteome</keyword>
<comment type="caution">
    <text evidence="2">The sequence shown here is derived from an EMBL/GenBank/DDBJ whole genome shotgun (WGS) entry which is preliminary data.</text>
</comment>
<dbReference type="InterPro" id="IPR016181">
    <property type="entry name" value="Acyl_CoA_acyltransferase"/>
</dbReference>
<dbReference type="PROSITE" id="PS51186">
    <property type="entry name" value="GNAT"/>
    <property type="match status" value="1"/>
</dbReference>
<evidence type="ECO:0000259" key="1">
    <source>
        <dbReference type="PROSITE" id="PS51186"/>
    </source>
</evidence>
<dbReference type="GO" id="GO:0005840">
    <property type="term" value="C:ribosome"/>
    <property type="evidence" value="ECO:0007669"/>
    <property type="project" value="UniProtKB-KW"/>
</dbReference>
<reference evidence="2 3" key="1">
    <citation type="submission" date="2019-03" db="EMBL/GenBank/DDBJ databases">
        <title>Genomic Encyclopedia of Type Strains, Phase IV (KMG-IV): sequencing the most valuable type-strain genomes for metagenomic binning, comparative biology and taxonomic classification.</title>
        <authorList>
            <person name="Goeker M."/>
        </authorList>
    </citation>
    <scope>NUCLEOTIDE SEQUENCE [LARGE SCALE GENOMIC DNA]</scope>
    <source>
        <strain evidence="2 3">DSM 25903</strain>
    </source>
</reference>
<proteinExistence type="predicted"/>
<organism evidence="2 3">
    <name type="scientific">Enterovirga rhinocerotis</name>
    <dbReference type="NCBI Taxonomy" id="1339210"/>
    <lineage>
        <taxon>Bacteria</taxon>
        <taxon>Pseudomonadati</taxon>
        <taxon>Pseudomonadota</taxon>
        <taxon>Alphaproteobacteria</taxon>
        <taxon>Hyphomicrobiales</taxon>
        <taxon>Methylobacteriaceae</taxon>
        <taxon>Enterovirga</taxon>
    </lineage>
</organism>
<keyword evidence="2" id="KW-0689">Ribosomal protein</keyword>
<feature type="domain" description="N-acetyltransferase" evidence="1">
    <location>
        <begin position="8"/>
        <end position="177"/>
    </location>
</feature>
<dbReference type="Proteomes" id="UP000295122">
    <property type="component" value="Unassembled WGS sequence"/>
</dbReference>
<dbReference type="InterPro" id="IPR000182">
    <property type="entry name" value="GNAT_dom"/>
</dbReference>